<evidence type="ECO:0000256" key="2">
    <source>
        <dbReference type="ARBA" id="ARBA00022552"/>
    </source>
</evidence>
<evidence type="ECO:0000256" key="7">
    <source>
        <dbReference type="HAMAP-Rule" id="MF_00607"/>
    </source>
</evidence>
<dbReference type="InterPro" id="IPR023165">
    <property type="entry name" value="rRNA_Ade_diMease-like_C"/>
</dbReference>
<evidence type="ECO:0000256" key="6">
    <source>
        <dbReference type="ARBA" id="ARBA00022884"/>
    </source>
</evidence>
<dbReference type="Gene3D" id="3.40.50.150">
    <property type="entry name" value="Vaccinia Virus protein VP39"/>
    <property type="match status" value="1"/>
</dbReference>
<sequence>MIKAKKKFGQNFLTDTSIIKEIINHINPKEKDRILEIGPGMGALTKPILSKISHIDVIEIDSDMVAHLNKTVADSQISIMQDDILLMSKEALRSFDRIIGNLPYYISTEIMIKMIDLIDSKKDFHFMFQREVAERIAAVPGTKCYGRLSVLIQYFFTAEILLHIPADAFTPAPKIQSSFVRLIPKKDFDLTFKDMDNFKKVIKLAFHQKRKTIKNNFKNILDEKDFNSLGINPQDRAENLSISTFINIENYMYGNKISL</sequence>
<feature type="domain" description="Ribosomal RNA adenine methylase transferase N-terminal" evidence="9">
    <location>
        <begin position="18"/>
        <end position="186"/>
    </location>
</feature>
<keyword evidence="11" id="KW-1185">Reference proteome</keyword>
<dbReference type="GO" id="GO:0005829">
    <property type="term" value="C:cytosol"/>
    <property type="evidence" value="ECO:0007669"/>
    <property type="project" value="TreeGrafter"/>
</dbReference>
<dbReference type="Gene3D" id="1.10.8.100">
    <property type="entry name" value="Ribosomal RNA adenine dimethylase-like, domain 2"/>
    <property type="match status" value="1"/>
</dbReference>
<comment type="subcellular location">
    <subcellularLocation>
        <location evidence="7">Cytoplasm</location>
    </subcellularLocation>
</comment>
<feature type="binding site" evidence="7 8">
    <location>
        <position position="38"/>
    </location>
    <ligand>
        <name>S-adenosyl-L-methionine</name>
        <dbReference type="ChEBI" id="CHEBI:59789"/>
    </ligand>
</feature>
<keyword evidence="2 7" id="KW-0698">rRNA processing</keyword>
<dbReference type="SUPFAM" id="SSF53335">
    <property type="entry name" value="S-adenosyl-L-methionine-dependent methyltransferases"/>
    <property type="match status" value="1"/>
</dbReference>
<feature type="binding site" evidence="7 8">
    <location>
        <position position="59"/>
    </location>
    <ligand>
        <name>S-adenosyl-L-methionine</name>
        <dbReference type="ChEBI" id="CHEBI:59789"/>
    </ligand>
</feature>
<accession>A0P7U2</accession>
<dbReference type="SMART" id="SM00650">
    <property type="entry name" value="rADc"/>
    <property type="match status" value="1"/>
</dbReference>
<name>A0P7U2_9PROT</name>
<comment type="similarity">
    <text evidence="7">Belongs to the class I-like SAM-binding methyltransferase superfamily. rRNA adenine N(6)-methyltransferase family. RsmA subfamily.</text>
</comment>
<dbReference type="CDD" id="cd02440">
    <property type="entry name" value="AdoMet_MTases"/>
    <property type="match status" value="1"/>
</dbReference>
<dbReference type="InterPro" id="IPR001737">
    <property type="entry name" value="KsgA/Erm"/>
</dbReference>
<keyword evidence="5 7" id="KW-0949">S-adenosyl-L-methionine</keyword>
<evidence type="ECO:0000256" key="1">
    <source>
        <dbReference type="ARBA" id="ARBA00022490"/>
    </source>
</evidence>
<keyword evidence="1 7" id="KW-0963">Cytoplasm</keyword>
<protein>
    <recommendedName>
        <fullName evidence="7">Ribosomal RNA small subunit methyltransferase A</fullName>
        <ecNumber evidence="7">2.1.1.182</ecNumber>
    </recommendedName>
    <alternativeName>
        <fullName evidence="7">16S rRNA (adenine(1518)-N(6)/adenine(1519)-N(6))-dimethyltransferase</fullName>
    </alternativeName>
    <alternativeName>
        <fullName evidence="7">16S rRNA dimethyladenosine transferase</fullName>
    </alternativeName>
    <alternativeName>
        <fullName evidence="7">16S rRNA dimethylase</fullName>
    </alternativeName>
    <alternativeName>
        <fullName evidence="7">S-adenosylmethionine-6-N', N'-adenosyl(rRNA) dimethyltransferase</fullName>
    </alternativeName>
</protein>
<dbReference type="Proteomes" id="UP000054262">
    <property type="component" value="Unassembled WGS sequence"/>
</dbReference>
<dbReference type="OrthoDB" id="9814755at2"/>
<feature type="binding site" evidence="7 8">
    <location>
        <position position="11"/>
    </location>
    <ligand>
        <name>S-adenosyl-L-methionine</name>
        <dbReference type="ChEBI" id="CHEBI:59789"/>
    </ligand>
</feature>
<evidence type="ECO:0000313" key="10">
    <source>
        <dbReference type="EMBL" id="EAV47602.1"/>
    </source>
</evidence>
<dbReference type="PROSITE" id="PS51689">
    <property type="entry name" value="SAM_RNA_A_N6_MT"/>
    <property type="match status" value="1"/>
</dbReference>
<dbReference type="InterPro" id="IPR011530">
    <property type="entry name" value="rRNA_adenine_dimethylase"/>
</dbReference>
<dbReference type="Pfam" id="PF00398">
    <property type="entry name" value="RrnaAD"/>
    <property type="match status" value="1"/>
</dbReference>
<reference evidence="10 11" key="1">
    <citation type="submission" date="2006-11" db="EMBL/GenBank/DDBJ databases">
        <authorList>
            <person name="Giovannoni S."/>
            <person name="Vergin K."/>
            <person name="Ferriera S."/>
            <person name="Johnson J."/>
            <person name="Kravitz S."/>
            <person name="Beeson K."/>
            <person name="Sutton G."/>
            <person name="Rogers Y.-H."/>
            <person name="Friedman R."/>
            <person name="Frazier M."/>
            <person name="Venter J.C."/>
        </authorList>
    </citation>
    <scope>NUCLEOTIDE SEQUENCE [LARGE SCALE GENOMIC DNA]</scope>
    <source>
        <strain evidence="10 11">HTCC2181</strain>
    </source>
</reference>
<dbReference type="AlphaFoldDB" id="A0P7U2"/>
<organism evidence="10 11">
    <name type="scientific">Methylophilales bacterium HTCC2181</name>
    <dbReference type="NCBI Taxonomy" id="383631"/>
    <lineage>
        <taxon>Bacteria</taxon>
        <taxon>Pseudomonadati</taxon>
        <taxon>Pseudomonadota</taxon>
        <taxon>Betaproteobacteria</taxon>
        <taxon>Nitrosomonadales</taxon>
        <taxon>OM43 clade</taxon>
    </lineage>
</organism>
<dbReference type="GO" id="GO:0052908">
    <property type="term" value="F:16S rRNA (adenine(1518)-N(6)/adenine(1519)-N(6))-dimethyltransferase activity"/>
    <property type="evidence" value="ECO:0007669"/>
    <property type="project" value="UniProtKB-EC"/>
</dbReference>
<dbReference type="InterPro" id="IPR020598">
    <property type="entry name" value="rRNA_Ade_methylase_Trfase_N"/>
</dbReference>
<evidence type="ECO:0000313" key="11">
    <source>
        <dbReference type="Proteomes" id="UP000054262"/>
    </source>
</evidence>
<dbReference type="FunFam" id="1.10.8.100:FF:000001">
    <property type="entry name" value="Ribosomal RNA small subunit methyltransferase A"/>
    <property type="match status" value="1"/>
</dbReference>
<feature type="binding site" evidence="7 8">
    <location>
        <position position="83"/>
    </location>
    <ligand>
        <name>S-adenosyl-L-methionine</name>
        <dbReference type="ChEBI" id="CHEBI:59789"/>
    </ligand>
</feature>
<evidence type="ECO:0000256" key="4">
    <source>
        <dbReference type="ARBA" id="ARBA00022679"/>
    </source>
</evidence>
<comment type="caution">
    <text evidence="10">The sequence shown here is derived from an EMBL/GenBank/DDBJ whole genome shotgun (WGS) entry which is preliminary data.</text>
</comment>
<comment type="catalytic activity">
    <reaction evidence="7">
        <text>adenosine(1518)/adenosine(1519) in 16S rRNA + 4 S-adenosyl-L-methionine = N(6)-dimethyladenosine(1518)/N(6)-dimethyladenosine(1519) in 16S rRNA + 4 S-adenosyl-L-homocysteine + 4 H(+)</text>
        <dbReference type="Rhea" id="RHEA:19609"/>
        <dbReference type="Rhea" id="RHEA-COMP:10232"/>
        <dbReference type="Rhea" id="RHEA-COMP:10233"/>
        <dbReference type="ChEBI" id="CHEBI:15378"/>
        <dbReference type="ChEBI" id="CHEBI:57856"/>
        <dbReference type="ChEBI" id="CHEBI:59789"/>
        <dbReference type="ChEBI" id="CHEBI:74411"/>
        <dbReference type="ChEBI" id="CHEBI:74493"/>
        <dbReference type="EC" id="2.1.1.182"/>
    </reaction>
</comment>
<dbReference type="PANTHER" id="PTHR11727">
    <property type="entry name" value="DIMETHYLADENOSINE TRANSFERASE"/>
    <property type="match status" value="1"/>
</dbReference>
<dbReference type="InterPro" id="IPR029063">
    <property type="entry name" value="SAM-dependent_MTases_sf"/>
</dbReference>
<proteinExistence type="inferred from homology"/>
<dbReference type="NCBIfam" id="TIGR00755">
    <property type="entry name" value="ksgA"/>
    <property type="match status" value="1"/>
</dbReference>
<dbReference type="PANTHER" id="PTHR11727:SF7">
    <property type="entry name" value="DIMETHYLADENOSINE TRANSFERASE-RELATED"/>
    <property type="match status" value="1"/>
</dbReference>
<feature type="binding site" evidence="7 8">
    <location>
        <position position="101"/>
    </location>
    <ligand>
        <name>S-adenosyl-L-methionine</name>
        <dbReference type="ChEBI" id="CHEBI:59789"/>
    </ligand>
</feature>
<feature type="binding site" evidence="7 8">
    <location>
        <position position="13"/>
    </location>
    <ligand>
        <name>S-adenosyl-L-methionine</name>
        <dbReference type="ChEBI" id="CHEBI:59789"/>
    </ligand>
</feature>
<dbReference type="InterPro" id="IPR020596">
    <property type="entry name" value="rRNA_Ade_Mease_Trfase_CS"/>
</dbReference>
<evidence type="ECO:0000256" key="8">
    <source>
        <dbReference type="PROSITE-ProRule" id="PRU01026"/>
    </source>
</evidence>
<dbReference type="GO" id="GO:0003723">
    <property type="term" value="F:RNA binding"/>
    <property type="evidence" value="ECO:0007669"/>
    <property type="project" value="UniProtKB-UniRule"/>
</dbReference>
<dbReference type="EMBL" id="AAUX01000001">
    <property type="protein sequence ID" value="EAV47602.1"/>
    <property type="molecule type" value="Genomic_DNA"/>
</dbReference>
<keyword evidence="6 7" id="KW-0694">RNA-binding</keyword>
<keyword evidence="4 7" id="KW-0808">Transferase</keyword>
<dbReference type="PROSITE" id="PS01131">
    <property type="entry name" value="RRNA_A_DIMETH"/>
    <property type="match status" value="1"/>
</dbReference>
<evidence type="ECO:0000256" key="3">
    <source>
        <dbReference type="ARBA" id="ARBA00022603"/>
    </source>
</evidence>
<evidence type="ECO:0000259" key="9">
    <source>
        <dbReference type="SMART" id="SM00650"/>
    </source>
</evidence>
<gene>
    <name evidence="7" type="primary">rsmA</name>
    <name evidence="7" type="synonym">ksgA</name>
    <name evidence="10" type="ORF">MB2181_05975</name>
</gene>
<comment type="function">
    <text evidence="7">Specifically dimethylates two adjacent adenosines (A1518 and A1519) in the loop of a conserved hairpin near the 3'-end of 16S rRNA in the 30S particle. May play a critical role in biogenesis of 30S subunits.</text>
</comment>
<dbReference type="EC" id="2.1.1.182" evidence="7"/>
<keyword evidence="3 7" id="KW-0489">Methyltransferase</keyword>
<evidence type="ECO:0000256" key="5">
    <source>
        <dbReference type="ARBA" id="ARBA00022691"/>
    </source>
</evidence>
<dbReference type="HAMAP" id="MF_00607">
    <property type="entry name" value="16SrRNA_methyltr_A"/>
    <property type="match status" value="1"/>
</dbReference>